<dbReference type="PANTHER" id="PTHR45653:SF12">
    <property type="entry name" value="SPONGE, ISOFORM E"/>
    <property type="match status" value="1"/>
</dbReference>
<comment type="caution">
    <text evidence="9">The sequence shown here is derived from an EMBL/GenBank/DDBJ whole genome shotgun (WGS) entry which is preliminary data.</text>
</comment>
<dbReference type="GO" id="GO:0031267">
    <property type="term" value="F:small GTPase binding"/>
    <property type="evidence" value="ECO:0007669"/>
    <property type="project" value="TreeGrafter"/>
</dbReference>
<feature type="compositionally biased region" description="Low complexity" evidence="6">
    <location>
        <begin position="1736"/>
        <end position="1749"/>
    </location>
</feature>
<keyword evidence="10" id="KW-1185">Reference proteome</keyword>
<dbReference type="InterPro" id="IPR027357">
    <property type="entry name" value="DOCKER_dom"/>
</dbReference>
<protein>
    <submittedName>
        <fullName evidence="9">Dedicator of cytokinesis protein 3</fullName>
    </submittedName>
</protein>
<dbReference type="Pfam" id="PF14429">
    <property type="entry name" value="DOCK-C2"/>
    <property type="match status" value="1"/>
</dbReference>
<dbReference type="GO" id="GO:0005737">
    <property type="term" value="C:cytoplasm"/>
    <property type="evidence" value="ECO:0007669"/>
    <property type="project" value="UniProtKB-SubCell"/>
</dbReference>
<dbReference type="Gene3D" id="1.20.58.740">
    <property type="match status" value="1"/>
</dbReference>
<dbReference type="InterPro" id="IPR043162">
    <property type="entry name" value="DOCK_C_lobe_C"/>
</dbReference>
<dbReference type="InterPro" id="IPR046769">
    <property type="entry name" value="DOCKER_Lobe_A"/>
</dbReference>
<feature type="region of interest" description="Disordered" evidence="6">
    <location>
        <begin position="1733"/>
        <end position="1910"/>
    </location>
</feature>
<evidence type="ECO:0000259" key="7">
    <source>
        <dbReference type="PROSITE" id="PS51650"/>
    </source>
</evidence>
<evidence type="ECO:0000313" key="9">
    <source>
        <dbReference type="EMBL" id="KAG0715295.1"/>
    </source>
</evidence>
<dbReference type="Proteomes" id="UP000770661">
    <property type="component" value="Unassembled WGS sequence"/>
</dbReference>
<feature type="compositionally biased region" description="Basic and acidic residues" evidence="6">
    <location>
        <begin position="1758"/>
        <end position="1770"/>
    </location>
</feature>
<dbReference type="OrthoDB" id="18896at2759"/>
<feature type="compositionally biased region" description="Low complexity" evidence="6">
    <location>
        <begin position="1790"/>
        <end position="1808"/>
    </location>
</feature>
<feature type="compositionally biased region" description="Polar residues" evidence="6">
    <location>
        <begin position="1987"/>
        <end position="2002"/>
    </location>
</feature>
<proteinExistence type="inferred from homology"/>
<sequence length="2033" mass="230671">MDWVLYKVVDQSDCGASVGNTKITDLVFTDDAVIFAESLEVLVMALEALHEEAKPLGLEVSWLKTKVQVFGDLLDEAVQSVHACGEDIEILESFTYLGSAVHNDGGSRQEVLRRIGIAHGVMDSLSGSIWRCRYLCRRTKIRIFKSLVIPVLLYGCETWTLNSDLKRRINAFGNKCLRRIMGYRWDDYVSNQRLQPIHNFHHEAIPQTLHLDVGETVQVLEECAGWYRGFSTRSRNVKGIFPAQFIYLKPFRIDNEGLYETVTPVDDPVVQEAASVIREWGQIWKNLYVQLGTPNGEQELWDAVRKAMMDVADWRKQLITGTLTSDQITQLKMKITQKIDWGNRKLGLDLVPRVEGEMVDPDAVSVVELHRVHAQSAEASQSHSHSQGFSTLAKKKERKKMLSHHLFFCMRDFSYHLGEDAEVFFSLYDSQKGKFISERFLVKLSKEGFSNYVEKIHCNCTIFTDLGSGDLVSDLYIAAHVVRVGRMLFSESVKKNSTHNYRRPYGVAVFRLAQTVLQGGEGEVEVTGKLFTSDEKDFWQLPELIIKKQTNKCNILSNNASYGLVVSVKMVHGELEQATKENPLLLKNVCVTKKLGFSDVIMPGDVRNDLYITLNSGEFERGGKSVGKNIEVLVLALDAEGHPLQCIYSGMGHEGTVEHSSMIMYHNNSPRWNERLKVAIPIDQFAGAHLRLEYSHCSTREKNEKKFFGFSFIRLMDDEGGATLRDGSHELCVYKCDERSRLADPMEYLTMPYLSKGAADCVYSLPFQRSPKEIIIIDTLLCSTKLTQNEGIGETLSRLNRVDGAETVKFLQDVLDALFAMFSTDDGNSTQYSGHVFQSLPVMDAYITGHFAAALVYKGLISCVKHLSDLCPPTEKQEPIIRCFRSLEYIFKFIIQSRLLFARATGGQNEDSFRVDVDSLFESFARMLNMNLDNIEASQMTLLEHLQGTCDQLSRVLTPGEVANHINTLFNATPVESSRIITRAKLHAMKNAVNSTIFDDDEGRELLLQTICTHLRQHLDNRQELSLCAHVVQDIIILTHKHTKRYSSNKGSLVASLMGILQLMREPHYTKLWDAHINSGIHHLRHLLHSTIVLLADLVRAAVFASDWFVMRMVTNYTILAAMQEIAQPLIATFLKQGRFDNQLWSSYLNLAVGFLTQPCLQLEQFSQQKRHKVLERYNDMRVLMGFQILSMWRELDDHRLHFIPGMVGPFLEVTLVPEPELRKATLPIFFDMMQAEQQAKGSFKQVETELIDKLDILVSENKGDDEYRQLFNTILLEKVRSDDPVWRESGTAFINSVTRLLERLLDYRNVMQGDENCDKRMSCTVNLLNFYKNEINRQEMYIRYIYKLHDLHVPAGNFTEAAFTLQLHANQLSWTQRMLHADHLYPAQTETQRKELIYKKIINYFDKGKCWEQGIPLLEELSNQYRACLFDYQKLSEVLRRQASFFEKILSGKRYDHEYFRVGFYGLGLPLFVRNKVFIYRGLEYEQIGAFTQRIQTEFAQAKMLSHNTPPDDTIRSSDGQFIQICAVKALPEMNPLFDGVEVDERILKYYSNNHVRQFVYDRPTHKGPADKDNEFKNLWIERITYTTEFELPGILKWFEVVDQRVEQLCPPQYACETVDRHNKQLRQIIIHYRANPQDNIQPFTMRLQGTIDAAVNGGIAKYQDAFFVPDYLVVYPENNDHINRLKVLLSDQSMILEGALDLHGRIAPSANQPLHKRLVEVFEGLRSKVRKMCSTPQSQRSTSSLQSTPPPPPTHRRADSDPATEFRRTGSIINSPLPPLPSDKGTMSCSSSTSGHSSQRSSQSSSLYAHFQSASHDDDLYAKPQTGTNEYYGDGFSDDSHRWRHSRPPSPRTARSSGTHDSLNSSWCDSQGSDESLPPLPPRVGERPARSISLGGEDEVPPVLPKRMGKKCPSTAMFGCEPLPGDGVDGLSYSGGGLSNGFPASTPGTPPLVSPRNHRTPPPPPIPPKAISTPLTPLSPPCGFSPNTSAEDLTSTTPTNVSMRNLDELHHSLLENYSVPPRLQPLPPPSP</sequence>
<dbReference type="InterPro" id="IPR035892">
    <property type="entry name" value="C2_domain_sf"/>
</dbReference>
<feature type="domain" description="DOCKER" evidence="8">
    <location>
        <begin position="1333"/>
        <end position="1740"/>
    </location>
</feature>
<dbReference type="InterPro" id="IPR042455">
    <property type="entry name" value="DOCK_N_sub1"/>
</dbReference>
<feature type="domain" description="C2 DOCK-type" evidence="7">
    <location>
        <begin position="607"/>
        <end position="782"/>
    </location>
</feature>
<dbReference type="PROSITE" id="PS51651">
    <property type="entry name" value="DOCKER"/>
    <property type="match status" value="1"/>
</dbReference>
<comment type="subcellular location">
    <subcellularLocation>
        <location evidence="1">Cytoplasm</location>
    </subcellularLocation>
</comment>
<dbReference type="GO" id="GO:0005085">
    <property type="term" value="F:guanyl-nucleotide exchange factor activity"/>
    <property type="evidence" value="ECO:0007669"/>
    <property type="project" value="UniProtKB-KW"/>
</dbReference>
<dbReference type="Pfam" id="PF06920">
    <property type="entry name" value="DHR-2_Lobe_A"/>
    <property type="match status" value="1"/>
</dbReference>
<dbReference type="Pfam" id="PF20421">
    <property type="entry name" value="DHR-2_Lobe_C"/>
    <property type="match status" value="1"/>
</dbReference>
<dbReference type="PROSITE" id="PS51650">
    <property type="entry name" value="C2_DOCK"/>
    <property type="match status" value="1"/>
</dbReference>
<dbReference type="InterPro" id="IPR032376">
    <property type="entry name" value="DOCK_N"/>
</dbReference>
<reference evidence="9" key="1">
    <citation type="submission" date="2020-07" db="EMBL/GenBank/DDBJ databases">
        <title>The High-quality genome of the commercially important snow crab, Chionoecetes opilio.</title>
        <authorList>
            <person name="Jeong J.-H."/>
            <person name="Ryu S."/>
        </authorList>
    </citation>
    <scope>NUCLEOTIDE SEQUENCE</scope>
    <source>
        <strain evidence="9">MADBK_172401_WGS</strain>
        <tissue evidence="9">Digestive gland</tissue>
    </source>
</reference>
<dbReference type="Gene3D" id="2.60.40.150">
    <property type="entry name" value="C2 domain"/>
    <property type="match status" value="1"/>
</dbReference>
<dbReference type="InterPro" id="IPR027007">
    <property type="entry name" value="C2_DOCK-type_domain"/>
</dbReference>
<evidence type="ECO:0000256" key="6">
    <source>
        <dbReference type="SAM" id="MobiDB-lite"/>
    </source>
</evidence>
<dbReference type="Gene3D" id="1.20.1270.350">
    <property type="entry name" value="Dedicator of cytokinesis N-terminal subdomain"/>
    <property type="match status" value="1"/>
</dbReference>
<dbReference type="Pfam" id="PF16172">
    <property type="entry name" value="DOCK_N"/>
    <property type="match status" value="1"/>
</dbReference>
<organism evidence="9 10">
    <name type="scientific">Chionoecetes opilio</name>
    <name type="common">Atlantic snow crab</name>
    <name type="synonym">Cancer opilio</name>
    <dbReference type="NCBI Taxonomy" id="41210"/>
    <lineage>
        <taxon>Eukaryota</taxon>
        <taxon>Metazoa</taxon>
        <taxon>Ecdysozoa</taxon>
        <taxon>Arthropoda</taxon>
        <taxon>Crustacea</taxon>
        <taxon>Multicrustacea</taxon>
        <taxon>Malacostraca</taxon>
        <taxon>Eumalacostraca</taxon>
        <taxon>Eucarida</taxon>
        <taxon>Decapoda</taxon>
        <taxon>Pleocyemata</taxon>
        <taxon>Brachyura</taxon>
        <taxon>Eubrachyura</taxon>
        <taxon>Majoidea</taxon>
        <taxon>Majidae</taxon>
        <taxon>Chionoecetes</taxon>
    </lineage>
</organism>
<evidence type="ECO:0000313" key="10">
    <source>
        <dbReference type="Proteomes" id="UP000770661"/>
    </source>
</evidence>
<dbReference type="Pfam" id="PF23554">
    <property type="entry name" value="TPR_DOCK"/>
    <property type="match status" value="2"/>
</dbReference>
<evidence type="ECO:0000256" key="1">
    <source>
        <dbReference type="ARBA" id="ARBA00004496"/>
    </source>
</evidence>
<keyword evidence="3" id="KW-0597">Phosphoprotein</keyword>
<feature type="region of interest" description="Disordered" evidence="6">
    <location>
        <begin position="1940"/>
        <end position="2002"/>
    </location>
</feature>
<dbReference type="PANTHER" id="PTHR45653">
    <property type="entry name" value="DEDICATOR OF CYTOKINESIS"/>
    <property type="match status" value="1"/>
</dbReference>
<dbReference type="GO" id="GO:0005886">
    <property type="term" value="C:plasma membrane"/>
    <property type="evidence" value="ECO:0007669"/>
    <property type="project" value="TreeGrafter"/>
</dbReference>
<keyword evidence="4" id="KW-0344">Guanine-nucleotide releasing factor</keyword>
<dbReference type="FunFam" id="1.25.40.410:FF:000003">
    <property type="entry name" value="Dedicator of cytokinesis protein 4"/>
    <property type="match status" value="1"/>
</dbReference>
<evidence type="ECO:0000259" key="8">
    <source>
        <dbReference type="PROSITE" id="PS51651"/>
    </source>
</evidence>
<comment type="similarity">
    <text evidence="5">Belongs to the DOCK family.</text>
</comment>
<dbReference type="InterPro" id="IPR043161">
    <property type="entry name" value="DOCK_C_lobe_A"/>
</dbReference>
<dbReference type="GO" id="GO:0007264">
    <property type="term" value="P:small GTPase-mediated signal transduction"/>
    <property type="evidence" value="ECO:0007669"/>
    <property type="project" value="InterPro"/>
</dbReference>
<evidence type="ECO:0000256" key="3">
    <source>
        <dbReference type="ARBA" id="ARBA00022553"/>
    </source>
</evidence>
<dbReference type="Gene3D" id="1.25.40.410">
    <property type="match status" value="1"/>
</dbReference>
<dbReference type="Gene3D" id="2.30.30.40">
    <property type="entry name" value="SH3 Domains"/>
    <property type="match status" value="1"/>
</dbReference>
<dbReference type="EMBL" id="JACEEZ010019814">
    <property type="protein sequence ID" value="KAG0715295.1"/>
    <property type="molecule type" value="Genomic_DNA"/>
</dbReference>
<evidence type="ECO:0000256" key="4">
    <source>
        <dbReference type="ARBA" id="ARBA00022658"/>
    </source>
</evidence>
<dbReference type="InterPro" id="IPR046773">
    <property type="entry name" value="DOCKER_Lobe_C"/>
</dbReference>
<dbReference type="FunFam" id="2.60.40.150:FF:000045">
    <property type="entry name" value="Dedicator of cytokinesis protein 4"/>
    <property type="match status" value="1"/>
</dbReference>
<accession>A0A8J4Y5M3</accession>
<dbReference type="Pfam" id="PF20422">
    <property type="entry name" value="DHR-2_Lobe_B"/>
    <property type="match status" value="1"/>
</dbReference>
<name>A0A8J4Y5M3_CHIOP</name>
<dbReference type="InterPro" id="IPR046770">
    <property type="entry name" value="DOCKER_Lobe_B"/>
</dbReference>
<evidence type="ECO:0000256" key="5">
    <source>
        <dbReference type="PROSITE-ProRule" id="PRU00983"/>
    </source>
</evidence>
<dbReference type="CDD" id="cd11872">
    <property type="entry name" value="SH3_DOCK_AB"/>
    <property type="match status" value="1"/>
</dbReference>
<dbReference type="InterPro" id="IPR026791">
    <property type="entry name" value="DOCK"/>
</dbReference>
<gene>
    <name evidence="9" type="primary">DOCK3</name>
    <name evidence="9" type="ORF">GWK47_012257</name>
</gene>
<dbReference type="InterPro" id="IPR056372">
    <property type="entry name" value="TPR_DOCK"/>
</dbReference>
<keyword evidence="2" id="KW-0963">Cytoplasm</keyword>
<feature type="compositionally biased region" description="Polar residues" evidence="6">
    <location>
        <begin position="1861"/>
        <end position="1876"/>
    </location>
</feature>
<evidence type="ECO:0000256" key="2">
    <source>
        <dbReference type="ARBA" id="ARBA00022490"/>
    </source>
</evidence>